<keyword evidence="2" id="KW-0812">Transmembrane</keyword>
<accession>A0A2T4UDK5</accession>
<keyword evidence="2" id="KW-1133">Transmembrane helix</keyword>
<name>A0A2T4UDK5_9ACTN</name>
<feature type="compositionally biased region" description="Pro residues" evidence="1">
    <location>
        <begin position="52"/>
        <end position="63"/>
    </location>
</feature>
<dbReference type="EMBL" id="PYYB01000003">
    <property type="protein sequence ID" value="PTL55512.1"/>
    <property type="molecule type" value="Genomic_DNA"/>
</dbReference>
<sequence length="256" mass="25634">MSETPTTTPTSDAPATTPAPTPEATSVTPSPTPDPAPAETTASATSTEPPAATTPPPAPPKPTGPSLGERAARKAGHGAEKAARKAGQGIERGTRAAWRGLAERRGLRVALAGAVLLLVALQLGTDSALSVPLLVVGLVMVIAGSMGPRLRGRFSLEFGPEGTTIEVQTHIAAPGKVAQPAPALPAGRPRIALVHSAPAAVEAPDAAPQPAASLGPATDAEPEPQDALVVEGHGETIEMDVEQLRALLAAERGAAS</sequence>
<comment type="caution">
    <text evidence="3">The sequence shown here is derived from an EMBL/GenBank/DDBJ whole genome shotgun (WGS) entry which is preliminary data.</text>
</comment>
<evidence type="ECO:0000256" key="1">
    <source>
        <dbReference type="SAM" id="MobiDB-lite"/>
    </source>
</evidence>
<dbReference type="AlphaFoldDB" id="A0A2T4UDK5"/>
<feature type="region of interest" description="Disordered" evidence="1">
    <location>
        <begin position="202"/>
        <end position="226"/>
    </location>
</feature>
<feature type="compositionally biased region" description="Low complexity" evidence="1">
    <location>
        <begin position="202"/>
        <end position="212"/>
    </location>
</feature>
<feature type="compositionally biased region" description="Low complexity" evidence="1">
    <location>
        <begin position="1"/>
        <end position="29"/>
    </location>
</feature>
<evidence type="ECO:0000313" key="3">
    <source>
        <dbReference type="EMBL" id="PTL55512.1"/>
    </source>
</evidence>
<feature type="transmembrane region" description="Helical" evidence="2">
    <location>
        <begin position="105"/>
        <end position="123"/>
    </location>
</feature>
<gene>
    <name evidence="3" type="ORF">C7Y72_17840</name>
</gene>
<feature type="transmembrane region" description="Helical" evidence="2">
    <location>
        <begin position="129"/>
        <end position="147"/>
    </location>
</feature>
<keyword evidence="2" id="KW-0472">Membrane</keyword>
<dbReference type="Proteomes" id="UP000240739">
    <property type="component" value="Unassembled WGS sequence"/>
</dbReference>
<evidence type="ECO:0000313" key="4">
    <source>
        <dbReference type="Proteomes" id="UP000240739"/>
    </source>
</evidence>
<feature type="compositionally biased region" description="Low complexity" evidence="1">
    <location>
        <begin position="37"/>
        <end position="51"/>
    </location>
</feature>
<keyword evidence="4" id="KW-1185">Reference proteome</keyword>
<protein>
    <submittedName>
        <fullName evidence="3">Uncharacterized protein</fullName>
    </submittedName>
</protein>
<dbReference type="RefSeq" id="WP_107570555.1">
    <property type="nucleotide sequence ID" value="NZ_PYYB01000003.1"/>
</dbReference>
<evidence type="ECO:0000256" key="2">
    <source>
        <dbReference type="SAM" id="Phobius"/>
    </source>
</evidence>
<reference evidence="3 4" key="1">
    <citation type="submission" date="2018-03" db="EMBL/GenBank/DDBJ databases">
        <title>Aquarubrobacter algicola gen. nov., sp. nov., a novel actinobacterium isolated from shallow eutrophic lake during the end of cyanobacterial harmful algal blooms.</title>
        <authorList>
            <person name="Chun S.J."/>
        </authorList>
    </citation>
    <scope>NUCLEOTIDE SEQUENCE [LARGE SCALE GENOMIC DNA]</scope>
    <source>
        <strain evidence="3 4">Seoho-28</strain>
    </source>
</reference>
<organism evidence="3 4">
    <name type="scientific">Paraconexibacter algicola</name>
    <dbReference type="NCBI Taxonomy" id="2133960"/>
    <lineage>
        <taxon>Bacteria</taxon>
        <taxon>Bacillati</taxon>
        <taxon>Actinomycetota</taxon>
        <taxon>Thermoleophilia</taxon>
        <taxon>Solirubrobacterales</taxon>
        <taxon>Paraconexibacteraceae</taxon>
        <taxon>Paraconexibacter</taxon>
    </lineage>
</organism>
<feature type="region of interest" description="Disordered" evidence="1">
    <location>
        <begin position="1"/>
        <end position="91"/>
    </location>
</feature>
<proteinExistence type="predicted"/>